<dbReference type="InterPro" id="IPR014730">
    <property type="entry name" value="ETF_a/b_N"/>
</dbReference>
<evidence type="ECO:0000256" key="2">
    <source>
        <dbReference type="ARBA" id="ARBA00022630"/>
    </source>
</evidence>
<keyword evidence="8" id="KW-1185">Reference proteome</keyword>
<dbReference type="PANTHER" id="PTHR43153">
    <property type="entry name" value="ELECTRON TRANSFER FLAVOPROTEIN ALPHA"/>
    <property type="match status" value="1"/>
</dbReference>
<protein>
    <submittedName>
        <fullName evidence="5">Acryloyl-CoA reductase electron transfer subunit beta</fullName>
    </submittedName>
</protein>
<evidence type="ECO:0000313" key="6">
    <source>
        <dbReference type="EMBL" id="OBR93223.1"/>
    </source>
</evidence>
<dbReference type="EMBL" id="LITQ01000003">
    <property type="protein sequence ID" value="OAA94479.1"/>
    <property type="molecule type" value="Genomic_DNA"/>
</dbReference>
<dbReference type="Proteomes" id="UP000093694">
    <property type="component" value="Unassembled WGS sequence"/>
</dbReference>
<dbReference type="SUPFAM" id="SSF52402">
    <property type="entry name" value="Adenine nucleotide alpha hydrolases-like"/>
    <property type="match status" value="1"/>
</dbReference>
<dbReference type="GO" id="GO:0009055">
    <property type="term" value="F:electron transfer activity"/>
    <property type="evidence" value="ECO:0007669"/>
    <property type="project" value="InterPro"/>
</dbReference>
<proteinExistence type="inferred from homology"/>
<dbReference type="GO" id="GO:0050660">
    <property type="term" value="F:flavin adenine dinucleotide binding"/>
    <property type="evidence" value="ECO:0007669"/>
    <property type="project" value="InterPro"/>
</dbReference>
<dbReference type="AlphaFoldDB" id="A0A166U287"/>
<dbReference type="EMBL" id="LROR01000054">
    <property type="protein sequence ID" value="OBR93223.1"/>
    <property type="molecule type" value="Genomic_DNA"/>
</dbReference>
<dbReference type="SUPFAM" id="SSF52467">
    <property type="entry name" value="DHS-like NAD/FAD-binding domain"/>
    <property type="match status" value="1"/>
</dbReference>
<dbReference type="PIRSF" id="PIRSF000089">
    <property type="entry name" value="Electra_flavoP_a"/>
    <property type="match status" value="1"/>
</dbReference>
<dbReference type="InterPro" id="IPR014731">
    <property type="entry name" value="ETF_asu_C"/>
</dbReference>
<dbReference type="PATRIC" id="fig|1705578.3.peg.2683"/>
<dbReference type="Pfam" id="PF01012">
    <property type="entry name" value="ETF"/>
    <property type="match status" value="1"/>
</dbReference>
<name>A0A166U287_9CLOT</name>
<dbReference type="InterPro" id="IPR029035">
    <property type="entry name" value="DHS-like_NAD/FAD-binding_dom"/>
</dbReference>
<feature type="domain" description="Electron transfer flavoprotein alpha/beta-subunit N-terminal" evidence="4">
    <location>
        <begin position="7"/>
        <end position="195"/>
    </location>
</feature>
<reference evidence="5 7" key="1">
    <citation type="journal article" date="2015" name="Biotechnol. Bioeng.">
        <title>Genome sequence and phenotypic characterization of Caulobacter segnis.</title>
        <authorList>
            <person name="Patel S."/>
            <person name="Fletcher B."/>
            <person name="Scott D.C."/>
            <person name="Ely B."/>
        </authorList>
    </citation>
    <scope>NUCLEOTIDE SEQUENCE [LARGE SCALE GENOMIC DNA]</scope>
    <source>
        <strain evidence="5 7">PS02</strain>
    </source>
</reference>
<dbReference type="Pfam" id="PF00766">
    <property type="entry name" value="ETF_alpha"/>
    <property type="match status" value="1"/>
</dbReference>
<feature type="binding site" evidence="3">
    <location>
        <position position="291"/>
    </location>
    <ligand>
        <name>FAD</name>
        <dbReference type="ChEBI" id="CHEBI:57692"/>
    </ligand>
</feature>
<dbReference type="InterPro" id="IPR001308">
    <property type="entry name" value="ETF_a/FixB"/>
</dbReference>
<organism evidence="5 7">
    <name type="scientific">Clostridium coskatii</name>
    <dbReference type="NCBI Taxonomy" id="1705578"/>
    <lineage>
        <taxon>Bacteria</taxon>
        <taxon>Bacillati</taxon>
        <taxon>Bacillota</taxon>
        <taxon>Clostridia</taxon>
        <taxon>Eubacteriales</taxon>
        <taxon>Clostridiaceae</taxon>
        <taxon>Clostridium</taxon>
    </lineage>
</organism>
<keyword evidence="2" id="KW-0285">Flavoprotein</keyword>
<dbReference type="InterPro" id="IPR014729">
    <property type="entry name" value="Rossmann-like_a/b/a_fold"/>
</dbReference>
<feature type="binding site" evidence="3">
    <location>
        <begin position="270"/>
        <end position="277"/>
    </location>
    <ligand>
        <name>FAD</name>
        <dbReference type="ChEBI" id="CHEBI:57692"/>
    </ligand>
</feature>
<dbReference type="Proteomes" id="UP000077384">
    <property type="component" value="Unassembled WGS sequence"/>
</dbReference>
<evidence type="ECO:0000313" key="7">
    <source>
        <dbReference type="Proteomes" id="UP000077384"/>
    </source>
</evidence>
<evidence type="ECO:0000313" key="8">
    <source>
        <dbReference type="Proteomes" id="UP000093694"/>
    </source>
</evidence>
<evidence type="ECO:0000313" key="5">
    <source>
        <dbReference type="EMBL" id="OAA94479.1"/>
    </source>
</evidence>
<feature type="binding site" evidence="3">
    <location>
        <begin position="253"/>
        <end position="257"/>
    </location>
    <ligand>
        <name>FAD</name>
        <dbReference type="ChEBI" id="CHEBI:57692"/>
    </ligand>
</feature>
<keyword evidence="3" id="KW-0274">FAD</keyword>
<dbReference type="SMART" id="SM00893">
    <property type="entry name" value="ETF"/>
    <property type="match status" value="1"/>
</dbReference>
<comment type="similarity">
    <text evidence="1">Belongs to the ETF alpha-subunit/FixB family.</text>
</comment>
<accession>A0A166U287</accession>
<dbReference type="PANTHER" id="PTHR43153:SF1">
    <property type="entry name" value="ELECTRON TRANSFER FLAVOPROTEIN SUBUNIT ALPHA, MITOCHONDRIAL"/>
    <property type="match status" value="1"/>
</dbReference>
<comment type="caution">
    <text evidence="5">The sequence shown here is derived from an EMBL/GenBank/DDBJ whole genome shotgun (WGS) entry which is preliminary data.</text>
</comment>
<evidence type="ECO:0000259" key="4">
    <source>
        <dbReference type="SMART" id="SM00893"/>
    </source>
</evidence>
<dbReference type="Gene3D" id="3.40.50.620">
    <property type="entry name" value="HUPs"/>
    <property type="match status" value="1"/>
</dbReference>
<dbReference type="CDD" id="cd01715">
    <property type="entry name" value="ETF_alpha"/>
    <property type="match status" value="1"/>
</dbReference>
<dbReference type="RefSeq" id="WP_063600251.1">
    <property type="nucleotide sequence ID" value="NZ_LITQ01000003.1"/>
</dbReference>
<feature type="binding site" evidence="3">
    <location>
        <position position="214"/>
    </location>
    <ligand>
        <name>FAD</name>
        <dbReference type="ChEBI" id="CHEBI:57692"/>
    </ligand>
</feature>
<evidence type="ECO:0000256" key="1">
    <source>
        <dbReference type="ARBA" id="ARBA00005817"/>
    </source>
</evidence>
<dbReference type="GO" id="GO:0033539">
    <property type="term" value="P:fatty acid beta-oxidation using acyl-CoA dehydrogenase"/>
    <property type="evidence" value="ECO:0007669"/>
    <property type="project" value="TreeGrafter"/>
</dbReference>
<reference evidence="6 8" key="2">
    <citation type="journal article" date="2016" name="Front. Microbiol.">
        <title>Industrial Acetogenic Biocatalysts: A Comparative Metabolic and Genomic Analysis.</title>
        <authorList>
            <person name="Bengelsdorf F."/>
            <person name="Poehlein A."/>
            <person name="Sonja S."/>
            <person name="Erz C."/>
            <person name="Hummel T."/>
            <person name="Hoffmeister S."/>
            <person name="Daniel R."/>
            <person name="Durre P."/>
        </authorList>
    </citation>
    <scope>NUCLEOTIDE SEQUENCE [LARGE SCALE GENOMIC DNA]</scope>
    <source>
        <strain evidence="6 8">PTA-10522</strain>
    </source>
</reference>
<evidence type="ECO:0000256" key="3">
    <source>
        <dbReference type="PIRSR" id="PIRSR000089-1"/>
    </source>
</evidence>
<dbReference type="Gene3D" id="3.40.50.1220">
    <property type="entry name" value="TPP-binding domain"/>
    <property type="match status" value="1"/>
</dbReference>
<comment type="cofactor">
    <cofactor evidence="3">
        <name>FAD</name>
        <dbReference type="ChEBI" id="CHEBI:57692"/>
    </cofactor>
    <text evidence="3">Binds 1 FAD per dimer.</text>
</comment>
<gene>
    <name evidence="5" type="primary">acrA_5</name>
    <name evidence="6" type="synonym">acrA_3</name>
    <name evidence="6" type="ORF">CLCOS_26950</name>
    <name evidence="5" type="ORF">WX73_03025</name>
</gene>
<sequence>MKDYKGILIYVEQNEGIIHKVSYELINKAKELCKQSNSPLYCLVLGDEGIDVKELNYCGADKVFYMKDGCFENPEEYLFKENIVKFVKEYKPETILIGATNFGRSLAPRIAAALKIGLTADCTDLKMDEDGKVIQVRPAFSNNIFAHIKSKGFPQMATVRYKEFNEAERNEKRDINVSVIEPYVRSYDKVSWIQKFKEENFDITEAEVVVAAGRGIKKAEDLHMLHKLASLLGGEIGASRALVDTGMIGSTHQIGYSGNRVKPKLYIACGISGAPQHIAGMKESEVIVAINSDPSAPIFNIADYGYVGDLYEVIPKMIEKINSSK</sequence>
<dbReference type="InterPro" id="IPR033947">
    <property type="entry name" value="ETF_alpha_N"/>
</dbReference>
<feature type="binding site" evidence="3">
    <location>
        <begin position="239"/>
        <end position="240"/>
    </location>
    <ligand>
        <name>FAD</name>
        <dbReference type="ChEBI" id="CHEBI:57692"/>
    </ligand>
</feature>